<keyword evidence="2" id="KW-1185">Reference proteome</keyword>
<comment type="caution">
    <text evidence="1">The sequence shown here is derived from an EMBL/GenBank/DDBJ whole genome shotgun (WGS) entry which is preliminary data.</text>
</comment>
<sequence length="79" mass="9155">MTFNLQAEETYALRQQQFEAFAETTSGLPDVIVKIEQDEELHGPYQWESETFQETCTGATFLNELVQIDNGFYPFAQRL</sequence>
<dbReference type="Proteomes" id="UP001142489">
    <property type="component" value="Unassembled WGS sequence"/>
</dbReference>
<dbReference type="EMBL" id="JAPFRF010000024">
    <property type="protein sequence ID" value="KAJ7303265.1"/>
    <property type="molecule type" value="Genomic_DNA"/>
</dbReference>
<name>A0A9Q0X5Z8_9SAUR</name>
<protein>
    <submittedName>
        <fullName evidence="1">Uncharacterized protein</fullName>
    </submittedName>
</protein>
<gene>
    <name evidence="1" type="ORF">JRQ81_012203</name>
</gene>
<dbReference type="AlphaFoldDB" id="A0A9Q0X5Z8"/>
<evidence type="ECO:0000313" key="2">
    <source>
        <dbReference type="Proteomes" id="UP001142489"/>
    </source>
</evidence>
<evidence type="ECO:0000313" key="1">
    <source>
        <dbReference type="EMBL" id="KAJ7303265.1"/>
    </source>
</evidence>
<reference evidence="1" key="1">
    <citation type="journal article" date="2023" name="DNA Res.">
        <title>Chromosome-level genome assembly of Phrynocephalus forsythii using third-generation DNA sequencing and Hi-C analysis.</title>
        <authorList>
            <person name="Qi Y."/>
            <person name="Zhao W."/>
            <person name="Zhao Y."/>
            <person name="Niu C."/>
            <person name="Cao S."/>
            <person name="Zhang Y."/>
        </authorList>
    </citation>
    <scope>NUCLEOTIDE SEQUENCE</scope>
    <source>
        <tissue evidence="1">Muscle</tissue>
    </source>
</reference>
<organism evidence="1 2">
    <name type="scientific">Phrynocephalus forsythii</name>
    <dbReference type="NCBI Taxonomy" id="171643"/>
    <lineage>
        <taxon>Eukaryota</taxon>
        <taxon>Metazoa</taxon>
        <taxon>Chordata</taxon>
        <taxon>Craniata</taxon>
        <taxon>Vertebrata</taxon>
        <taxon>Euteleostomi</taxon>
        <taxon>Lepidosauria</taxon>
        <taxon>Squamata</taxon>
        <taxon>Bifurcata</taxon>
        <taxon>Unidentata</taxon>
        <taxon>Episquamata</taxon>
        <taxon>Toxicofera</taxon>
        <taxon>Iguania</taxon>
        <taxon>Acrodonta</taxon>
        <taxon>Agamidae</taxon>
        <taxon>Agaminae</taxon>
        <taxon>Phrynocephalus</taxon>
    </lineage>
</organism>
<proteinExistence type="predicted"/>
<accession>A0A9Q0X5Z8</accession>